<dbReference type="AlphaFoldDB" id="A0A078KDC5"/>
<evidence type="ECO:0000256" key="4">
    <source>
        <dbReference type="ARBA" id="ARBA00023136"/>
    </source>
</evidence>
<evidence type="ECO:0000256" key="6">
    <source>
        <dbReference type="SAM" id="SignalP"/>
    </source>
</evidence>
<evidence type="ECO:0000256" key="5">
    <source>
        <dbReference type="RuleBase" id="RU367022"/>
    </source>
</evidence>
<dbReference type="GO" id="GO:0005886">
    <property type="term" value="C:plasma membrane"/>
    <property type="evidence" value="ECO:0007669"/>
    <property type="project" value="TreeGrafter"/>
</dbReference>
<dbReference type="OrthoDB" id="73901at2759"/>
<reference evidence="8" key="4">
    <citation type="submission" date="2019-05" db="EMBL/GenBank/DDBJ databases">
        <authorList>
            <consortium name="Pathogen Informatics"/>
        </authorList>
    </citation>
    <scope>NUCLEOTIDE SEQUENCE</scope>
    <source>
        <strain evidence="8">17X</strain>
    </source>
</reference>
<keyword evidence="4 5" id="KW-0472">Membrane</keyword>
<dbReference type="VEuPathDB" id="PlasmoDB:Py17XNL_001302935"/>
<evidence type="ECO:0000313" key="9">
    <source>
        <dbReference type="Proteomes" id="UP000072874"/>
    </source>
</evidence>
<evidence type="ECO:0000313" key="8">
    <source>
        <dbReference type="EMBL" id="VTZ80445.1"/>
    </source>
</evidence>
<evidence type="ECO:0000313" key="10">
    <source>
        <dbReference type="Proteomes" id="UP000072904"/>
    </source>
</evidence>
<protein>
    <recommendedName>
        <fullName evidence="5">Copper transport protein</fullName>
    </recommendedName>
</protein>
<keyword evidence="6" id="KW-0732">Signal</keyword>
<dbReference type="KEGG" id="pyo:PY17X_1306700"/>
<feature type="signal peptide" evidence="6">
    <location>
        <begin position="1"/>
        <end position="25"/>
    </location>
</feature>
<gene>
    <name evidence="8" type="ORF">PY17X_1306700</name>
    <name evidence="7" type="ORF">PYYM_1303700</name>
</gene>
<comment type="subcellular location">
    <subcellularLocation>
        <location evidence="1 5">Membrane</location>
        <topology evidence="1 5">Multi-pass membrane protein</topology>
    </subcellularLocation>
</comment>
<evidence type="ECO:0000256" key="3">
    <source>
        <dbReference type="ARBA" id="ARBA00022989"/>
    </source>
</evidence>
<feature type="transmembrane region" description="Helical" evidence="5">
    <location>
        <begin position="158"/>
        <end position="183"/>
    </location>
</feature>
<dbReference type="Proteomes" id="UP000072874">
    <property type="component" value="Chromosome 13"/>
</dbReference>
<keyword evidence="5" id="KW-0406">Ion transport</keyword>
<dbReference type="VEuPathDB" id="PlasmoDB:PY00413"/>
<reference evidence="7" key="2">
    <citation type="submission" date="2014-05" db="EMBL/GenBank/DDBJ databases">
        <authorList>
            <person name="Aslett A.Martin."/>
            <person name="De Silva Nishadi"/>
        </authorList>
    </citation>
    <scope>NUCLEOTIDE SEQUENCE</scope>
    <source>
        <strain evidence="7">YM</strain>
    </source>
</reference>
<dbReference type="EMBL" id="LK934641">
    <property type="protein sequence ID" value="CDU19688.1"/>
    <property type="molecule type" value="Genomic_DNA"/>
</dbReference>
<reference evidence="8" key="3">
    <citation type="submission" date="2014-05" db="EMBL/GenBank/DDBJ databases">
        <authorList>
            <person name="Aslett M.A."/>
            <person name="De Silva N."/>
        </authorList>
    </citation>
    <scope>NUCLEOTIDE SEQUENCE</scope>
    <source>
        <strain evidence="8">17X</strain>
    </source>
</reference>
<evidence type="ECO:0000256" key="2">
    <source>
        <dbReference type="ARBA" id="ARBA00022692"/>
    </source>
</evidence>
<evidence type="ECO:0000256" key="1">
    <source>
        <dbReference type="ARBA" id="ARBA00004141"/>
    </source>
</evidence>
<keyword evidence="3 5" id="KW-1133">Transmembrane helix</keyword>
<organism evidence="7 10">
    <name type="scientific">Plasmodium yoelii</name>
    <dbReference type="NCBI Taxonomy" id="5861"/>
    <lineage>
        <taxon>Eukaryota</taxon>
        <taxon>Sar</taxon>
        <taxon>Alveolata</taxon>
        <taxon>Apicomplexa</taxon>
        <taxon>Aconoidasida</taxon>
        <taxon>Haemosporida</taxon>
        <taxon>Plasmodiidae</taxon>
        <taxon>Plasmodium</taxon>
        <taxon>Plasmodium (Vinckeia)</taxon>
    </lineage>
</organism>
<evidence type="ECO:0000313" key="7">
    <source>
        <dbReference type="EMBL" id="CDU19688.1"/>
    </source>
</evidence>
<dbReference type="InterPro" id="IPR007274">
    <property type="entry name" value="Cop_transporter"/>
</dbReference>
<keyword evidence="5" id="KW-0813">Transport</keyword>
<dbReference type="GeneID" id="3789433"/>
<dbReference type="GO" id="GO:0005375">
    <property type="term" value="F:copper ion transmembrane transporter activity"/>
    <property type="evidence" value="ECO:0007669"/>
    <property type="project" value="UniProtKB-UniRule"/>
</dbReference>
<dbReference type="EMBL" id="LM993667">
    <property type="protein sequence ID" value="VTZ80445.1"/>
    <property type="molecule type" value="Genomic_DNA"/>
</dbReference>
<dbReference type="PANTHER" id="PTHR12483:SF27">
    <property type="entry name" value="COPPER TRANSPORT PROTEIN CTR1"/>
    <property type="match status" value="1"/>
</dbReference>
<dbReference type="RefSeq" id="XP_724108.2">
    <property type="nucleotide sequence ID" value="XM_719015.2"/>
</dbReference>
<feature type="chain" id="PRO_5014502199" description="Copper transport protein" evidence="6">
    <location>
        <begin position="26"/>
        <end position="278"/>
    </location>
</feature>
<dbReference type="Proteomes" id="UP000072904">
    <property type="component" value="Chromosome 13"/>
</dbReference>
<comment type="similarity">
    <text evidence="5">Belongs to the copper transporter (Ctr) (TC 1.A.56) family. SLC31A subfamily.</text>
</comment>
<dbReference type="VEuPathDB" id="PlasmoDB:PY17X_1306700"/>
<keyword evidence="5" id="KW-0187">Copper transport</keyword>
<accession>A0A078KDC5</accession>
<reference evidence="9 10" key="1">
    <citation type="journal article" date="2014" name="BMC Biol.">
        <title>A comprehensive evaluation of rodent malaria parasite genomes and gene expression.</title>
        <authorList>
            <person name="Otto T.D."/>
            <person name="Bohme U."/>
            <person name="Jackson A.P."/>
            <person name="Hunt M."/>
            <person name="Franke-Fayard B."/>
            <person name="Hoeijmakers W.A."/>
            <person name="Religa A.A."/>
            <person name="Robertson L."/>
            <person name="Sanders M."/>
            <person name="Ogun S.A."/>
            <person name="Cunningham D."/>
            <person name="Erhart A."/>
            <person name="Billker O."/>
            <person name="Khan S.M."/>
            <person name="Stunnenberg H.G."/>
            <person name="Langhorne J."/>
            <person name="Holder A.A."/>
            <person name="Waters A.P."/>
            <person name="Newbold C.I."/>
            <person name="Pain A."/>
            <person name="Berriman M."/>
            <person name="Janse C.J."/>
        </authorList>
    </citation>
    <scope>NUCLEOTIDE SEQUENCE [LARGE SCALE GENOMIC DNA]</scope>
    <source>
        <strain evidence="8 9">17X</strain>
        <strain evidence="7 10">YM</strain>
    </source>
</reference>
<feature type="transmembrane region" description="Helical" evidence="5">
    <location>
        <begin position="195"/>
        <end position="216"/>
    </location>
</feature>
<keyword evidence="5" id="KW-0186">Copper</keyword>
<dbReference type="PANTHER" id="PTHR12483">
    <property type="entry name" value="SOLUTE CARRIER FAMILY 31 COPPER TRANSPORTERS"/>
    <property type="match status" value="1"/>
</dbReference>
<keyword evidence="2 5" id="KW-0812">Transmembrane</keyword>
<feature type="transmembrane region" description="Helical" evidence="5">
    <location>
        <begin position="222"/>
        <end position="247"/>
    </location>
</feature>
<dbReference type="VEuPathDB" id="PlasmoDB:PYYM_1303700"/>
<name>A0A078KDC5_PLAYE</name>
<proteinExistence type="inferred from homology"/>
<dbReference type="OMA" id="FQNTTHT"/>
<sequence>MCMNIWKIIYIVLIINSLFVVNVNCESNDQNDGTTSNKKNTGCCGGTNKPLPSVNKPLKSCCSDKQSGDDECKPILDLNHIGSKGKNKIPFIYKCCINHDIYESIINEHFSEENQSNTTGGPEKLNMMMGNLSMPMSFQNTTHTIILFKFWETTTVPFYFLSLILCFIFGILSVVFKVLRLYIEMVLPTTNNMNIFTSAILFKNNTIRMILSFIIYSWDYLLMLIVMTFNVGLFFAVILGLSFGYFLMGGKFVTCTNTSQCDIDTHKELYGDPACCGC</sequence>
<dbReference type="Pfam" id="PF04145">
    <property type="entry name" value="Ctr"/>
    <property type="match status" value="2"/>
</dbReference>